<dbReference type="PROSITE" id="PS51671">
    <property type="entry name" value="ACT"/>
    <property type="match status" value="1"/>
</dbReference>
<dbReference type="PANTHER" id="PTHR34875:SF6">
    <property type="entry name" value="UPF0237 PROTEIN MJ1558"/>
    <property type="match status" value="1"/>
</dbReference>
<dbReference type="InterPro" id="IPR002912">
    <property type="entry name" value="ACT_dom"/>
</dbReference>
<dbReference type="AlphaFoldDB" id="A0A0R2M0D3"/>
<feature type="domain" description="ACT" evidence="2">
    <location>
        <begin position="5"/>
        <end position="79"/>
    </location>
</feature>
<proteinExistence type="inferred from homology"/>
<dbReference type="CDD" id="cd04872">
    <property type="entry name" value="ACT_1ZPV"/>
    <property type="match status" value="1"/>
</dbReference>
<evidence type="ECO:0000256" key="1">
    <source>
        <dbReference type="HAMAP-Rule" id="MF_01054"/>
    </source>
</evidence>
<dbReference type="HAMAP" id="MF_01054">
    <property type="entry name" value="UPF0237"/>
    <property type="match status" value="1"/>
</dbReference>
<organism evidence="3 4">
    <name type="scientific">Lactiplantibacillus xiangfangensis</name>
    <dbReference type="NCBI Taxonomy" id="942150"/>
    <lineage>
        <taxon>Bacteria</taxon>
        <taxon>Bacillati</taxon>
        <taxon>Bacillota</taxon>
        <taxon>Bacilli</taxon>
        <taxon>Lactobacillales</taxon>
        <taxon>Lactobacillaceae</taxon>
        <taxon>Lactiplantibacillus</taxon>
    </lineage>
</organism>
<dbReference type="InterPro" id="IPR022986">
    <property type="entry name" value="UPF0237_ACT"/>
</dbReference>
<dbReference type="NCBIfam" id="NF001220">
    <property type="entry name" value="PRK00194.1"/>
    <property type="match status" value="1"/>
</dbReference>
<keyword evidence="4" id="KW-1185">Reference proteome</keyword>
<evidence type="ECO:0000313" key="3">
    <source>
        <dbReference type="EMBL" id="KRO07567.1"/>
    </source>
</evidence>
<dbReference type="PATRIC" id="fig|942150.3.peg.1546"/>
<name>A0A0R2M0D3_9LACO</name>
<reference evidence="3 4" key="1">
    <citation type="journal article" date="2015" name="Genome Announc.">
        <title>Expanding the biotechnology potential of lactobacilli through comparative genomics of 213 strains and associated genera.</title>
        <authorList>
            <person name="Sun Z."/>
            <person name="Harris H.M."/>
            <person name="McCann A."/>
            <person name="Guo C."/>
            <person name="Argimon S."/>
            <person name="Zhang W."/>
            <person name="Yang X."/>
            <person name="Jeffery I.B."/>
            <person name="Cooney J.C."/>
            <person name="Kagawa T.F."/>
            <person name="Liu W."/>
            <person name="Song Y."/>
            <person name="Salvetti E."/>
            <person name="Wrobel A."/>
            <person name="Rasinkangas P."/>
            <person name="Parkhill J."/>
            <person name="Rea M.C."/>
            <person name="O'Sullivan O."/>
            <person name="Ritari J."/>
            <person name="Douillard F.P."/>
            <person name="Paul Ross R."/>
            <person name="Yang R."/>
            <person name="Briner A.E."/>
            <person name="Felis G.E."/>
            <person name="de Vos W.M."/>
            <person name="Barrangou R."/>
            <person name="Klaenhammer T.R."/>
            <person name="Caufield P.W."/>
            <person name="Cui Y."/>
            <person name="Zhang H."/>
            <person name="O'Toole P.W."/>
        </authorList>
    </citation>
    <scope>NUCLEOTIDE SEQUENCE [LARGE SCALE GENOMIC DNA]</scope>
    <source>
        <strain evidence="3 4">LMG 26013</strain>
    </source>
</reference>
<dbReference type="STRING" id="942150.IV64_GL001498"/>
<accession>A0A0R2M0D3</accession>
<dbReference type="InterPro" id="IPR050990">
    <property type="entry name" value="UPF0237/GcvR_regulator"/>
</dbReference>
<comment type="similarity">
    <text evidence="1">Belongs to the UPF0237 family.</text>
</comment>
<protein>
    <recommendedName>
        <fullName evidence="1">UPF0237 protein IV64_GL001498</fullName>
    </recommendedName>
</protein>
<dbReference type="Pfam" id="PF13740">
    <property type="entry name" value="ACT_6"/>
    <property type="match status" value="1"/>
</dbReference>
<evidence type="ECO:0000313" key="4">
    <source>
        <dbReference type="Proteomes" id="UP000051783"/>
    </source>
</evidence>
<dbReference type="SUPFAM" id="SSF55021">
    <property type="entry name" value="ACT-like"/>
    <property type="match status" value="1"/>
</dbReference>
<evidence type="ECO:0000259" key="2">
    <source>
        <dbReference type="PROSITE" id="PS51671"/>
    </source>
</evidence>
<comment type="caution">
    <text evidence="3">The sequence shown here is derived from an EMBL/GenBank/DDBJ whole genome shotgun (WGS) entry which is preliminary data.</text>
</comment>
<dbReference type="Proteomes" id="UP000051783">
    <property type="component" value="Unassembled WGS sequence"/>
</dbReference>
<dbReference type="Gene3D" id="3.30.70.260">
    <property type="match status" value="1"/>
</dbReference>
<dbReference type="EMBL" id="JQCL01000103">
    <property type="protein sequence ID" value="KRO07567.1"/>
    <property type="molecule type" value="Genomic_DNA"/>
</dbReference>
<dbReference type="InterPro" id="IPR045865">
    <property type="entry name" value="ACT-like_dom_sf"/>
</dbReference>
<gene>
    <name evidence="3" type="ORF">IV64_GL001498</name>
</gene>
<sequence length="90" mass="9978">MMKAIITVVGQDQVGIVAKVANQLAELKINIVDMSQTLMDHNFTMMLSGEWDDQQLSFADAQGALGRLENETGLTIRIQRQAVFDAIQKL</sequence>
<dbReference type="PANTHER" id="PTHR34875">
    <property type="entry name" value="UPF0237 PROTEIN MJ1558"/>
    <property type="match status" value="1"/>
</dbReference>